<dbReference type="AlphaFoldDB" id="A0A679JD99"/>
<proteinExistence type="predicted"/>
<accession>A0A679JD99</accession>
<reference evidence="1" key="1">
    <citation type="submission" date="2019-12" db="EMBL/GenBank/DDBJ databases">
        <authorList>
            <person name="Cremers G."/>
        </authorList>
    </citation>
    <scope>NUCLEOTIDE SEQUENCE</scope>
    <source>
        <strain evidence="1">Mbul1</strain>
    </source>
</reference>
<organism evidence="1">
    <name type="scientific">Methylobacterium bullatum</name>
    <dbReference type="NCBI Taxonomy" id="570505"/>
    <lineage>
        <taxon>Bacteria</taxon>
        <taxon>Pseudomonadati</taxon>
        <taxon>Pseudomonadota</taxon>
        <taxon>Alphaproteobacteria</taxon>
        <taxon>Hyphomicrobiales</taxon>
        <taxon>Methylobacteriaceae</taxon>
        <taxon>Methylobacterium</taxon>
    </lineage>
</organism>
<sequence>MINHSLQLFCNRVVAAGRISAADVVILGRDILPDGISHADEADMLIALDRAVPRSDASYADLVSAAVVNFAVWGERPTGYVDVEIARWLVGSLRSDAGPTPLAARIAFEIVREAETSHEILVAFAIGSAHRRVQSEDPASAPVAELLDAA</sequence>
<dbReference type="EMBL" id="LR743504">
    <property type="protein sequence ID" value="CAA2104369.1"/>
    <property type="molecule type" value="Genomic_DNA"/>
</dbReference>
<name>A0A679JD99_9HYPH</name>
<gene>
    <name evidence="1" type="ORF">MBUL_02671</name>
</gene>
<protein>
    <submittedName>
        <fullName evidence="1">Uncharacterized protein</fullName>
    </submittedName>
</protein>
<evidence type="ECO:0000313" key="1">
    <source>
        <dbReference type="EMBL" id="CAA2104369.1"/>
    </source>
</evidence>